<dbReference type="InterPro" id="IPR038454">
    <property type="entry name" value="DnaA_N_sf"/>
</dbReference>
<dbReference type="GO" id="GO:0006270">
    <property type="term" value="P:DNA replication initiation"/>
    <property type="evidence" value="ECO:0007669"/>
    <property type="project" value="UniProtKB-UniRule"/>
</dbReference>
<dbReference type="Gene3D" id="3.40.50.300">
    <property type="entry name" value="P-loop containing nucleotide triphosphate hydrolases"/>
    <property type="match status" value="1"/>
</dbReference>
<feature type="domain" description="Chromosomal replication initiator DnaA C-terminal" evidence="13">
    <location>
        <begin position="356"/>
        <end position="425"/>
    </location>
</feature>
<dbReference type="SMART" id="SM00760">
    <property type="entry name" value="Bac_DnaA_C"/>
    <property type="match status" value="1"/>
</dbReference>
<keyword evidence="5 8" id="KW-0067">ATP-binding</keyword>
<reference evidence="14 15" key="1">
    <citation type="submission" date="2016-07" db="EMBL/GenBank/DDBJ databases">
        <title>Draft genome of Scalindua rubra, obtained from a brine-seawater interface in the Red Sea, sheds light on salt adaptation in anammox bacteria.</title>
        <authorList>
            <person name="Speth D.R."/>
            <person name="Lagkouvardos I."/>
            <person name="Wang Y."/>
            <person name="Qian P.-Y."/>
            <person name="Dutilh B.E."/>
            <person name="Jetten M.S."/>
        </authorList>
    </citation>
    <scope>NUCLEOTIDE SEQUENCE [LARGE SCALE GENOMIC DNA]</scope>
    <source>
        <strain evidence="14">BSI-1</strain>
    </source>
</reference>
<feature type="region of interest" description="Domain III, AAA+ region" evidence="8">
    <location>
        <begin position="111"/>
        <end position="327"/>
    </location>
</feature>
<evidence type="ECO:0000256" key="8">
    <source>
        <dbReference type="HAMAP-Rule" id="MF_00377"/>
    </source>
</evidence>
<dbReference type="FunFam" id="3.40.50.300:FF:000668">
    <property type="entry name" value="Chromosomal replication initiator protein DnaA"/>
    <property type="match status" value="1"/>
</dbReference>
<name>A0A1E3XBA5_9BACT</name>
<dbReference type="InterPro" id="IPR013317">
    <property type="entry name" value="DnaA_dom"/>
</dbReference>
<dbReference type="InterPro" id="IPR020591">
    <property type="entry name" value="Chromosome_initiator_DnaA-like"/>
</dbReference>
<dbReference type="InterPro" id="IPR013159">
    <property type="entry name" value="DnaA_C"/>
</dbReference>
<dbReference type="Pfam" id="PF11638">
    <property type="entry name" value="DnaA_N"/>
    <property type="match status" value="1"/>
</dbReference>
<dbReference type="NCBIfam" id="TIGR00362">
    <property type="entry name" value="DnaA"/>
    <property type="match status" value="1"/>
</dbReference>
<feature type="region of interest" description="Domain IV, binds dsDNA" evidence="8">
    <location>
        <begin position="328"/>
        <end position="452"/>
    </location>
</feature>
<dbReference type="PRINTS" id="PR00051">
    <property type="entry name" value="DNAA"/>
</dbReference>
<dbReference type="GO" id="GO:0003688">
    <property type="term" value="F:DNA replication origin binding"/>
    <property type="evidence" value="ECO:0007669"/>
    <property type="project" value="UniProtKB-UniRule"/>
</dbReference>
<keyword evidence="3 8" id="KW-0235">DNA replication</keyword>
<dbReference type="SUPFAM" id="SSF48295">
    <property type="entry name" value="TrpR-like"/>
    <property type="match status" value="1"/>
</dbReference>
<evidence type="ECO:0000259" key="13">
    <source>
        <dbReference type="SMART" id="SM00760"/>
    </source>
</evidence>
<comment type="caution">
    <text evidence="14">The sequence shown here is derived from an EMBL/GenBank/DDBJ whole genome shotgun (WGS) entry which is preliminary data.</text>
</comment>
<evidence type="ECO:0000256" key="4">
    <source>
        <dbReference type="ARBA" id="ARBA00022741"/>
    </source>
</evidence>
<dbReference type="PROSITE" id="PS01008">
    <property type="entry name" value="DNAA"/>
    <property type="match status" value="1"/>
</dbReference>
<dbReference type="PANTHER" id="PTHR30050:SF2">
    <property type="entry name" value="CHROMOSOMAL REPLICATION INITIATOR PROTEIN DNAA"/>
    <property type="match status" value="1"/>
</dbReference>
<proteinExistence type="inferred from homology"/>
<dbReference type="PANTHER" id="PTHR30050">
    <property type="entry name" value="CHROMOSOMAL REPLICATION INITIATOR PROTEIN DNAA"/>
    <property type="match status" value="1"/>
</dbReference>
<dbReference type="HAMAP" id="MF_00377">
    <property type="entry name" value="DnaA_bact"/>
    <property type="match status" value="1"/>
</dbReference>
<dbReference type="SMART" id="SM00382">
    <property type="entry name" value="AAA"/>
    <property type="match status" value="1"/>
</dbReference>
<dbReference type="CDD" id="cd00009">
    <property type="entry name" value="AAA"/>
    <property type="match status" value="1"/>
</dbReference>
<feature type="binding site" evidence="8">
    <location>
        <position position="155"/>
    </location>
    <ligand>
        <name>ATP</name>
        <dbReference type="ChEBI" id="CHEBI:30616"/>
    </ligand>
</feature>
<feature type="domain" description="AAA+ ATPase" evidence="12">
    <location>
        <begin position="144"/>
        <end position="275"/>
    </location>
</feature>
<dbReference type="InterPro" id="IPR027417">
    <property type="entry name" value="P-loop_NTPase"/>
</dbReference>
<feature type="binding site" evidence="8">
    <location>
        <position position="158"/>
    </location>
    <ligand>
        <name>ATP</name>
        <dbReference type="ChEBI" id="CHEBI:30616"/>
    </ligand>
</feature>
<evidence type="ECO:0000313" key="14">
    <source>
        <dbReference type="EMBL" id="ODS32888.1"/>
    </source>
</evidence>
<dbReference type="Proteomes" id="UP000094056">
    <property type="component" value="Unassembled WGS sequence"/>
</dbReference>
<comment type="function">
    <text evidence="8 10">Plays an essential role in the initiation and regulation of chromosomal replication. ATP-DnaA binds to the origin of replication (oriC) to initiate formation of the DNA replication initiation complex once per cell cycle. Binds the DnaA box (a 9 base pair repeat at the origin) and separates the double-stranded (ds)DNA. Forms a right-handed helical filament on oriC DNA; dsDNA binds to the exterior of the filament while single-stranded (ss)DNA is stabiized in the filament's interior. The ATP-DnaA-oriC complex binds and stabilizes one strand of the AT-rich DNA unwinding element (DUE), permitting loading of DNA polymerase. After initiation quickly degrades to an ADP-DnaA complex that is not apt for DNA replication. Binds acidic phospholipids.</text>
</comment>
<dbReference type="GO" id="GO:0006275">
    <property type="term" value="P:regulation of DNA replication"/>
    <property type="evidence" value="ECO:0007669"/>
    <property type="project" value="UniProtKB-UniRule"/>
</dbReference>
<dbReference type="Gene3D" id="1.10.8.60">
    <property type="match status" value="1"/>
</dbReference>
<dbReference type="AlphaFoldDB" id="A0A1E3XBA5"/>
<comment type="caution">
    <text evidence="8">Lacks conserved residue(s) required for the propagation of feature annotation.</text>
</comment>
<accession>A0A1E3XBA5</accession>
<evidence type="ECO:0000259" key="12">
    <source>
        <dbReference type="SMART" id="SM00382"/>
    </source>
</evidence>
<keyword evidence="4 8" id="KW-0547">Nucleotide-binding</keyword>
<sequence length="452" mass="52045">MSHLSKGEKQTWLLIREKIREKTTPQQFTTWFAGLCMIKFNVDEICVLAPNTYCKEWLEDNYSDFISSVVNEVTNTNYKLKLIVKDRKNPADYDPSTHYKLHPTDVEKRTYINKNYNFKNFLVGPCNRLAHAAALAVSDAPGTAYNPLFIHGPVGLGKTHLLHAILLHIQKRSNQFNTLYLPCESFVNHYISTIKSGDWDAFRKRYRQIDVLLIDDIHFLSNSQSTREEFFHTFNALYSRRKQIVLSSDCPPEDIPTIEDRLISRFKWGLMTRIDPPSFETSVAIIQKKTALLNINISYEAVRYLAVNASSSIREIEGTLINIARHASLSPGKSKIDISLIKQVIKSFTRQKNYIGIEEILNSVTKNFGVQLSQLHSKRKLKSIILPRQIAMYLARKLTNLSLEEIGGYMGGRDHTTVIHADKKIRKLKKIDRNISITLRKIESELTKQHKH</sequence>
<keyword evidence="7 8" id="KW-0238">DNA-binding</keyword>
<dbReference type="Gene3D" id="3.30.300.180">
    <property type="match status" value="1"/>
</dbReference>
<comment type="domain">
    <text evidence="8">Domain I is involved in oligomerization and binding regulators, domain II is flexibile and of varying length in different bacteria, domain III forms the AAA+ region, while domain IV binds dsDNA.</text>
</comment>
<evidence type="ECO:0000256" key="11">
    <source>
        <dbReference type="RuleBase" id="RU004227"/>
    </source>
</evidence>
<dbReference type="SUPFAM" id="SSF52540">
    <property type="entry name" value="P-loop containing nucleoside triphosphate hydrolases"/>
    <property type="match status" value="1"/>
</dbReference>
<evidence type="ECO:0000256" key="10">
    <source>
        <dbReference type="RuleBase" id="RU000577"/>
    </source>
</evidence>
<dbReference type="InterPro" id="IPR018312">
    <property type="entry name" value="Chromosome_initiator_DnaA_CS"/>
</dbReference>
<evidence type="ECO:0000256" key="2">
    <source>
        <dbReference type="ARBA" id="ARBA00022490"/>
    </source>
</evidence>
<evidence type="ECO:0000256" key="1">
    <source>
        <dbReference type="ARBA" id="ARBA00006583"/>
    </source>
</evidence>
<feature type="binding site" evidence="8">
    <location>
        <position position="157"/>
    </location>
    <ligand>
        <name>ATP</name>
        <dbReference type="ChEBI" id="CHEBI:30616"/>
    </ligand>
</feature>
<dbReference type="Pfam" id="PF00308">
    <property type="entry name" value="Bac_DnaA"/>
    <property type="match status" value="1"/>
</dbReference>
<comment type="subunit">
    <text evidence="8">Oligomerizes as a right-handed, spiral filament on DNA at oriC.</text>
</comment>
<comment type="similarity">
    <text evidence="1 8 11">Belongs to the DnaA family.</text>
</comment>
<feature type="region of interest" description="Domain I, interacts with DnaA modulators" evidence="8">
    <location>
        <begin position="1"/>
        <end position="89"/>
    </location>
</feature>
<comment type="subcellular location">
    <subcellularLocation>
        <location evidence="8">Cytoplasm</location>
    </subcellularLocation>
</comment>
<dbReference type="InterPro" id="IPR003593">
    <property type="entry name" value="AAA+_ATPase"/>
</dbReference>
<dbReference type="GO" id="GO:0005886">
    <property type="term" value="C:plasma membrane"/>
    <property type="evidence" value="ECO:0007669"/>
    <property type="project" value="TreeGrafter"/>
</dbReference>
<dbReference type="GO" id="GO:0005524">
    <property type="term" value="F:ATP binding"/>
    <property type="evidence" value="ECO:0007669"/>
    <property type="project" value="UniProtKB-UniRule"/>
</dbReference>
<feature type="binding site" evidence="8">
    <location>
        <position position="159"/>
    </location>
    <ligand>
        <name>ATP</name>
        <dbReference type="ChEBI" id="CHEBI:30616"/>
    </ligand>
</feature>
<dbReference type="GO" id="GO:0008289">
    <property type="term" value="F:lipid binding"/>
    <property type="evidence" value="ECO:0007669"/>
    <property type="project" value="UniProtKB-KW"/>
</dbReference>
<evidence type="ECO:0000256" key="6">
    <source>
        <dbReference type="ARBA" id="ARBA00023121"/>
    </source>
</evidence>
<evidence type="ECO:0000256" key="3">
    <source>
        <dbReference type="ARBA" id="ARBA00022705"/>
    </source>
</evidence>
<dbReference type="EMBL" id="MAYW01000045">
    <property type="protein sequence ID" value="ODS32888.1"/>
    <property type="molecule type" value="Genomic_DNA"/>
</dbReference>
<dbReference type="Pfam" id="PF08299">
    <property type="entry name" value="Bac_DnaA_C"/>
    <property type="match status" value="1"/>
</dbReference>
<dbReference type="PATRIC" id="fig|1872076.5.peg.2348"/>
<dbReference type="InterPro" id="IPR024633">
    <property type="entry name" value="DnaA_N_dom"/>
</dbReference>
<evidence type="ECO:0000256" key="5">
    <source>
        <dbReference type="ARBA" id="ARBA00022840"/>
    </source>
</evidence>
<dbReference type="GO" id="GO:0005737">
    <property type="term" value="C:cytoplasm"/>
    <property type="evidence" value="ECO:0007669"/>
    <property type="project" value="UniProtKB-SubCell"/>
</dbReference>
<evidence type="ECO:0000313" key="15">
    <source>
        <dbReference type="Proteomes" id="UP000094056"/>
    </source>
</evidence>
<organism evidence="14 15">
    <name type="scientific">Candidatus Scalindua rubra</name>
    <dbReference type="NCBI Taxonomy" id="1872076"/>
    <lineage>
        <taxon>Bacteria</taxon>
        <taxon>Pseudomonadati</taxon>
        <taxon>Planctomycetota</taxon>
        <taxon>Candidatus Brocadiia</taxon>
        <taxon>Candidatus Brocadiales</taxon>
        <taxon>Candidatus Scalinduaceae</taxon>
        <taxon>Candidatus Scalindua</taxon>
    </lineage>
</organism>
<dbReference type="Gene3D" id="1.10.1750.10">
    <property type="match status" value="1"/>
</dbReference>
<dbReference type="CDD" id="cd06571">
    <property type="entry name" value="Bac_DnaA_C"/>
    <property type="match status" value="1"/>
</dbReference>
<evidence type="ECO:0000256" key="7">
    <source>
        <dbReference type="ARBA" id="ARBA00023125"/>
    </source>
</evidence>
<gene>
    <name evidence="8" type="primary">dnaA</name>
    <name evidence="14" type="ORF">SCARUB_01994</name>
</gene>
<dbReference type="InterPro" id="IPR001957">
    <property type="entry name" value="Chromosome_initiator_DnaA"/>
</dbReference>
<keyword evidence="2 8" id="KW-0963">Cytoplasm</keyword>
<keyword evidence="6 8" id="KW-0446">Lipid-binding</keyword>
<protein>
    <recommendedName>
        <fullName evidence="8 9">Chromosomal replication initiator protein DnaA</fullName>
    </recommendedName>
</protein>
<dbReference type="InterPro" id="IPR010921">
    <property type="entry name" value="Trp_repressor/repl_initiator"/>
</dbReference>
<evidence type="ECO:0000256" key="9">
    <source>
        <dbReference type="NCBIfam" id="TIGR00362"/>
    </source>
</evidence>